<dbReference type="Pfam" id="PF17921">
    <property type="entry name" value="Integrase_H2C2"/>
    <property type="match status" value="1"/>
</dbReference>
<protein>
    <recommendedName>
        <fullName evidence="1">Integrase zinc-binding domain-containing protein</fullName>
    </recommendedName>
</protein>
<dbReference type="InterPro" id="IPR041588">
    <property type="entry name" value="Integrase_H2C2"/>
</dbReference>
<evidence type="ECO:0000259" key="1">
    <source>
        <dbReference type="Pfam" id="PF17921"/>
    </source>
</evidence>
<feature type="domain" description="Integrase zinc-binding" evidence="1">
    <location>
        <begin position="175"/>
        <end position="214"/>
    </location>
</feature>
<comment type="caution">
    <text evidence="2">The sequence shown here is derived from an EMBL/GenBank/DDBJ whole genome shotgun (WGS) entry which is preliminary data.</text>
</comment>
<proteinExistence type="predicted"/>
<dbReference type="Gene3D" id="1.10.340.70">
    <property type="match status" value="1"/>
</dbReference>
<gene>
    <name evidence="2" type="ORF">BUALT_Bualt01G0183800</name>
</gene>
<organism evidence="2 3">
    <name type="scientific">Buddleja alternifolia</name>
    <dbReference type="NCBI Taxonomy" id="168488"/>
    <lineage>
        <taxon>Eukaryota</taxon>
        <taxon>Viridiplantae</taxon>
        <taxon>Streptophyta</taxon>
        <taxon>Embryophyta</taxon>
        <taxon>Tracheophyta</taxon>
        <taxon>Spermatophyta</taxon>
        <taxon>Magnoliopsida</taxon>
        <taxon>eudicotyledons</taxon>
        <taxon>Gunneridae</taxon>
        <taxon>Pentapetalae</taxon>
        <taxon>asterids</taxon>
        <taxon>lamiids</taxon>
        <taxon>Lamiales</taxon>
        <taxon>Scrophulariaceae</taxon>
        <taxon>Buddlejeae</taxon>
        <taxon>Buddleja</taxon>
    </lineage>
</organism>
<name>A0AAV6Y859_9LAMI</name>
<sequence length="215" mass="23923">MMTEEEEAAYTNEHYQNEIQEKVEVLEDNTMSLNTLCGTSDLNKLRIKGYTKGKKAQILVASGSTHCFLDEDMARKLDWKIEYTTPMLVIIGDGNKVVFSVNLTPVPHSSQNDKLEKVLHSYDDVFAKPQGLPPDRHIEHQILLITHAVPKKQAPDSDGILRHNSKICMGSANGIRDKVMQVIHDSALGGHSGIGASIQRISAYFTWPGLIKNVT</sequence>
<dbReference type="EMBL" id="WHWC01000001">
    <property type="protein sequence ID" value="KAG8391401.1"/>
    <property type="molecule type" value="Genomic_DNA"/>
</dbReference>
<dbReference type="AlphaFoldDB" id="A0AAV6Y859"/>
<keyword evidence="3" id="KW-1185">Reference proteome</keyword>
<reference evidence="2" key="1">
    <citation type="submission" date="2019-10" db="EMBL/GenBank/DDBJ databases">
        <authorList>
            <person name="Zhang R."/>
            <person name="Pan Y."/>
            <person name="Wang J."/>
            <person name="Ma R."/>
            <person name="Yu S."/>
        </authorList>
    </citation>
    <scope>NUCLEOTIDE SEQUENCE</scope>
    <source>
        <strain evidence="2">LA-IB0</strain>
        <tissue evidence="2">Leaf</tissue>
    </source>
</reference>
<accession>A0AAV6Y859</accession>
<evidence type="ECO:0000313" key="2">
    <source>
        <dbReference type="EMBL" id="KAG8391401.1"/>
    </source>
</evidence>
<evidence type="ECO:0000313" key="3">
    <source>
        <dbReference type="Proteomes" id="UP000826271"/>
    </source>
</evidence>
<dbReference type="Proteomes" id="UP000826271">
    <property type="component" value="Unassembled WGS sequence"/>
</dbReference>